<dbReference type="EMBL" id="OB678481">
    <property type="protein sequence ID" value="CAD7236354.1"/>
    <property type="molecule type" value="Genomic_DNA"/>
</dbReference>
<organism evidence="1">
    <name type="scientific">Cyprideis torosa</name>
    <dbReference type="NCBI Taxonomy" id="163714"/>
    <lineage>
        <taxon>Eukaryota</taxon>
        <taxon>Metazoa</taxon>
        <taxon>Ecdysozoa</taxon>
        <taxon>Arthropoda</taxon>
        <taxon>Crustacea</taxon>
        <taxon>Oligostraca</taxon>
        <taxon>Ostracoda</taxon>
        <taxon>Podocopa</taxon>
        <taxon>Podocopida</taxon>
        <taxon>Cytherocopina</taxon>
        <taxon>Cytheroidea</taxon>
        <taxon>Cytherideidae</taxon>
        <taxon>Cyprideis</taxon>
    </lineage>
</organism>
<reference evidence="1" key="1">
    <citation type="submission" date="2020-11" db="EMBL/GenBank/DDBJ databases">
        <authorList>
            <person name="Tran Van P."/>
        </authorList>
    </citation>
    <scope>NUCLEOTIDE SEQUENCE</scope>
</reference>
<proteinExistence type="predicted"/>
<sequence>MTALPLFTLNHKITLTDDTMECCYSVEYRPHNRSLITDFVLTMEQDYISKIMSAIFQEYGRVLWQGNTVSRSPSRRQYPATYWVDYPDVDFHHYWDKRSSNPQKSEAEQNKNIKSFMKNNIHLATTFQKRGGGHGTQCISPQLTKWEGDSKGKKCWAFLSMLYLDARRTSTSTENAVAAINTLAFPPGARWARYCQCPYDFCNHQSRKDSRPLLLFMTTVTTLWLNWNYK</sequence>
<dbReference type="AlphaFoldDB" id="A0A7R8WR91"/>
<name>A0A7R8WR91_9CRUS</name>
<accession>A0A7R8WR91</accession>
<evidence type="ECO:0000313" key="1">
    <source>
        <dbReference type="EMBL" id="CAD7236354.1"/>
    </source>
</evidence>
<protein>
    <submittedName>
        <fullName evidence="1">Uncharacterized protein</fullName>
    </submittedName>
</protein>
<gene>
    <name evidence="1" type="ORF">CTOB1V02_LOCUS14169</name>
</gene>